<evidence type="ECO:0000256" key="1">
    <source>
        <dbReference type="SAM" id="MobiDB-lite"/>
    </source>
</evidence>
<organism evidence="2">
    <name type="scientific">Aphanomyces invadans</name>
    <dbReference type="NCBI Taxonomy" id="157072"/>
    <lineage>
        <taxon>Eukaryota</taxon>
        <taxon>Sar</taxon>
        <taxon>Stramenopiles</taxon>
        <taxon>Oomycota</taxon>
        <taxon>Saprolegniomycetes</taxon>
        <taxon>Saprolegniales</taxon>
        <taxon>Verrucalvaceae</taxon>
        <taxon>Aphanomyces</taxon>
    </lineage>
</organism>
<evidence type="ECO:0000313" key="2">
    <source>
        <dbReference type="EMBL" id="ETV90707.1"/>
    </source>
</evidence>
<dbReference type="AlphaFoldDB" id="A0A024TBG9"/>
<accession>A0A024TBG9</accession>
<feature type="region of interest" description="Disordered" evidence="1">
    <location>
        <begin position="1"/>
        <end position="85"/>
    </location>
</feature>
<sequence>MPSSVAASIAPTARPTAVEPAPAAVSPTDTVNGTLNDSGHLPGALQPLEVAGTSRAARRETTGGNLDPIDPVARDAGEDDPAEAVLLGSPPTLVGHAVDTGSTCGGPQRPAAWCTADGAT</sequence>
<dbReference type="GeneID" id="20091597"/>
<dbReference type="RefSeq" id="XP_008880647.1">
    <property type="nucleotide sequence ID" value="XM_008882425.1"/>
</dbReference>
<protein>
    <submittedName>
        <fullName evidence="2">Uncharacterized protein</fullName>
    </submittedName>
</protein>
<dbReference type="EMBL" id="KI914025">
    <property type="protein sequence ID" value="ETV90707.1"/>
    <property type="molecule type" value="Genomic_DNA"/>
</dbReference>
<gene>
    <name evidence="2" type="ORF">H310_14547</name>
</gene>
<reference evidence="2" key="1">
    <citation type="submission" date="2013-12" db="EMBL/GenBank/DDBJ databases">
        <title>The Genome Sequence of Aphanomyces invadans NJM9701.</title>
        <authorList>
            <consortium name="The Broad Institute Genomics Platform"/>
            <person name="Russ C."/>
            <person name="Tyler B."/>
            <person name="van West P."/>
            <person name="Dieguez-Uribeondo J."/>
            <person name="Young S.K."/>
            <person name="Zeng Q."/>
            <person name="Gargeya S."/>
            <person name="Fitzgerald M."/>
            <person name="Abouelleil A."/>
            <person name="Alvarado L."/>
            <person name="Chapman S.B."/>
            <person name="Gainer-Dewar J."/>
            <person name="Goldberg J."/>
            <person name="Griggs A."/>
            <person name="Gujja S."/>
            <person name="Hansen M."/>
            <person name="Howarth C."/>
            <person name="Imamovic A."/>
            <person name="Ireland A."/>
            <person name="Larimer J."/>
            <person name="McCowan C."/>
            <person name="Murphy C."/>
            <person name="Pearson M."/>
            <person name="Poon T.W."/>
            <person name="Priest M."/>
            <person name="Roberts A."/>
            <person name="Saif S."/>
            <person name="Shea T."/>
            <person name="Sykes S."/>
            <person name="Wortman J."/>
            <person name="Nusbaum C."/>
            <person name="Birren B."/>
        </authorList>
    </citation>
    <scope>NUCLEOTIDE SEQUENCE [LARGE SCALE GENOMIC DNA]</scope>
    <source>
        <strain evidence="2">NJM9701</strain>
    </source>
</reference>
<dbReference type="VEuPathDB" id="FungiDB:H310_14547"/>
<proteinExistence type="predicted"/>
<feature type="compositionally biased region" description="Polar residues" evidence="1">
    <location>
        <begin position="27"/>
        <end position="37"/>
    </location>
</feature>
<name>A0A024TBG9_9STRA</name>